<evidence type="ECO:0000313" key="2">
    <source>
        <dbReference type="Ensembl" id="ENSLOCP00000013385.1"/>
    </source>
</evidence>
<dbReference type="Bgee" id="ENSLOCG00000010914">
    <property type="expression patterns" value="Expressed in testis and 13 other cell types or tissues"/>
</dbReference>
<dbReference type="PANTHER" id="PTHR23187">
    <property type="entry name" value="FLJ44216 PROTEIN-RELATED"/>
    <property type="match status" value="1"/>
</dbReference>
<feature type="compositionally biased region" description="Acidic residues" evidence="1">
    <location>
        <begin position="18"/>
        <end position="36"/>
    </location>
</feature>
<dbReference type="EMBL" id="AHAT01005330">
    <property type="status" value="NOT_ANNOTATED_CDS"/>
    <property type="molecule type" value="Genomic_DNA"/>
</dbReference>
<dbReference type="eggNOG" id="ENOG502RR6K">
    <property type="taxonomic scope" value="Eukaryota"/>
</dbReference>
<dbReference type="HOGENOM" id="CLU_011688_1_0_1"/>
<protein>
    <submittedName>
        <fullName evidence="2">SUMO interacting motifs containing 1</fullName>
    </submittedName>
</protein>
<reference evidence="2" key="3">
    <citation type="submission" date="2025-09" db="UniProtKB">
        <authorList>
            <consortium name="Ensembl"/>
        </authorList>
    </citation>
    <scope>IDENTIFICATION</scope>
</reference>
<dbReference type="InParanoid" id="W5MYC6"/>
<name>W5MYC6_LEPOC</name>
<dbReference type="STRING" id="7918.ENSLOCP00000013385"/>
<sequence length="432" mass="49513">MPLQDLFPGKGIGKVQEEEREYDPDLSQSDDDEDDGTAQPICHRSLRLVHTTMEENYPEGTLQFVLDFLHPCFYPTGDIVSHVLRKLLLESQSSIRVTEAYNLLMKIQQLHPAKQSTVQWDWELLSSAMDEKKHPPAVLSMLLHYVLQTLEDDFHRRVTLQELHRSIVKATLSCDRKFANVRDVVNWLTTAVMNSTAEPEEKSKQKLGGTEFHVWPALQNVYVPFSSCLVFSCRIVFLLQKMLALAIEVDRSPTCSSSKLSREMFHTLVNTVPHRHHRLQLLKTMESKLLQCKLLELLLDHACPQKTTMPMSLSLLLHFLQNTELPLDPTDGNGDRWLRWNELLEMLFMLFVSYGEVLAGHLRYSITERARSGTAPIKNDRITQAAVQEAADAFCNRVARDLGEPLNSQLEQRIHLLQSLLQGAVTKEDEFF</sequence>
<dbReference type="Proteomes" id="UP000018468">
    <property type="component" value="Linkage group LG6"/>
</dbReference>
<proteinExistence type="predicted"/>
<reference evidence="3" key="1">
    <citation type="submission" date="2011-12" db="EMBL/GenBank/DDBJ databases">
        <title>The Draft Genome of Lepisosteus oculatus.</title>
        <authorList>
            <consortium name="The Broad Institute Genome Assembly &amp; Analysis Group"/>
            <consortium name="Computational R&amp;D Group"/>
            <consortium name="and Sequencing Platform"/>
            <person name="Di Palma F."/>
            <person name="Alfoldi J."/>
            <person name="Johnson J."/>
            <person name="Berlin A."/>
            <person name="Gnerre S."/>
            <person name="Jaffe D."/>
            <person name="MacCallum I."/>
            <person name="Young S."/>
            <person name="Walker B.J."/>
            <person name="Lander E.S."/>
            <person name="Lindblad-Toh K."/>
        </authorList>
    </citation>
    <scope>NUCLEOTIDE SEQUENCE [LARGE SCALE GENOMIC DNA]</scope>
</reference>
<reference evidence="2" key="2">
    <citation type="submission" date="2025-08" db="UniProtKB">
        <authorList>
            <consortium name="Ensembl"/>
        </authorList>
    </citation>
    <scope>IDENTIFICATION</scope>
</reference>
<evidence type="ECO:0000256" key="1">
    <source>
        <dbReference type="SAM" id="MobiDB-lite"/>
    </source>
</evidence>
<dbReference type="Ensembl" id="ENSLOCT00000013413.1">
    <property type="protein sequence ID" value="ENSLOCP00000013385.1"/>
    <property type="gene ID" value="ENSLOCG00000010914.1"/>
</dbReference>
<dbReference type="PANTHER" id="PTHR23187:SF3">
    <property type="entry name" value="SUMO-INTERACTING MOTIF-CONTAINING PROTEIN 1"/>
    <property type="match status" value="1"/>
</dbReference>
<organism evidence="2 3">
    <name type="scientific">Lepisosteus oculatus</name>
    <name type="common">Spotted gar</name>
    <dbReference type="NCBI Taxonomy" id="7918"/>
    <lineage>
        <taxon>Eukaryota</taxon>
        <taxon>Metazoa</taxon>
        <taxon>Chordata</taxon>
        <taxon>Craniata</taxon>
        <taxon>Vertebrata</taxon>
        <taxon>Euteleostomi</taxon>
        <taxon>Actinopterygii</taxon>
        <taxon>Neopterygii</taxon>
        <taxon>Holostei</taxon>
        <taxon>Semionotiformes</taxon>
        <taxon>Lepisosteidae</taxon>
        <taxon>Lepisosteus</taxon>
    </lineage>
</organism>
<dbReference type="InterPro" id="IPR052119">
    <property type="entry name" value="ElonginBC-PRC2_ViralRestrict"/>
</dbReference>
<evidence type="ECO:0000313" key="3">
    <source>
        <dbReference type="Proteomes" id="UP000018468"/>
    </source>
</evidence>
<dbReference type="OMA" id="MENCSCL"/>
<keyword evidence="3" id="KW-1185">Reference proteome</keyword>
<accession>W5MYC6</accession>
<dbReference type="GeneTree" id="ENSGT00940000153451"/>
<feature type="region of interest" description="Disordered" evidence="1">
    <location>
        <begin position="1"/>
        <end position="40"/>
    </location>
</feature>
<dbReference type="AlphaFoldDB" id="W5MYC6"/>